<dbReference type="PANTHER" id="PTHR32089">
    <property type="entry name" value="METHYL-ACCEPTING CHEMOTAXIS PROTEIN MCPB"/>
    <property type="match status" value="1"/>
</dbReference>
<dbReference type="InterPro" id="IPR004089">
    <property type="entry name" value="MCPsignal_dom"/>
</dbReference>
<evidence type="ECO:0000313" key="10">
    <source>
        <dbReference type="Proteomes" id="UP001500547"/>
    </source>
</evidence>
<feature type="transmembrane region" description="Helical" evidence="6">
    <location>
        <begin position="180"/>
        <end position="204"/>
    </location>
</feature>
<evidence type="ECO:0000256" key="2">
    <source>
        <dbReference type="ARBA" id="ARBA00029447"/>
    </source>
</evidence>
<dbReference type="RefSeq" id="WP_345532008.1">
    <property type="nucleotide sequence ID" value="NZ_BAABLD010000005.1"/>
</dbReference>
<feature type="region of interest" description="Disordered" evidence="5">
    <location>
        <begin position="272"/>
        <end position="296"/>
    </location>
</feature>
<dbReference type="SUPFAM" id="SSF58104">
    <property type="entry name" value="Methyl-accepting chemotaxis protein (MCP) signaling domain"/>
    <property type="match status" value="1"/>
</dbReference>
<evidence type="ECO:0000256" key="6">
    <source>
        <dbReference type="SAM" id="Phobius"/>
    </source>
</evidence>
<reference evidence="10" key="1">
    <citation type="journal article" date="2019" name="Int. J. Syst. Evol. Microbiol.">
        <title>The Global Catalogue of Microorganisms (GCM) 10K type strain sequencing project: providing services to taxonomists for standard genome sequencing and annotation.</title>
        <authorList>
            <consortium name="The Broad Institute Genomics Platform"/>
            <consortium name="The Broad Institute Genome Sequencing Center for Infectious Disease"/>
            <person name="Wu L."/>
            <person name="Ma J."/>
        </authorList>
    </citation>
    <scope>NUCLEOTIDE SEQUENCE [LARGE SCALE GENOMIC DNA]</scope>
    <source>
        <strain evidence="10">JCM 18715</strain>
    </source>
</reference>
<feature type="compositionally biased region" description="Low complexity" evidence="5">
    <location>
        <begin position="282"/>
        <end position="293"/>
    </location>
</feature>
<dbReference type="SMART" id="SM00283">
    <property type="entry name" value="MA"/>
    <property type="match status" value="1"/>
</dbReference>
<feature type="domain" description="Methyl-accepting transducer" evidence="7">
    <location>
        <begin position="263"/>
        <end position="499"/>
    </location>
</feature>
<gene>
    <name evidence="9" type="ORF">GCM10025770_12310</name>
</gene>
<organism evidence="9 10">
    <name type="scientific">Viridibacterium curvum</name>
    <dbReference type="NCBI Taxonomy" id="1101404"/>
    <lineage>
        <taxon>Bacteria</taxon>
        <taxon>Pseudomonadati</taxon>
        <taxon>Pseudomonadota</taxon>
        <taxon>Betaproteobacteria</taxon>
        <taxon>Rhodocyclales</taxon>
        <taxon>Rhodocyclaceae</taxon>
        <taxon>Viridibacterium</taxon>
    </lineage>
</organism>
<name>A0ABP9QHM1_9RHOO</name>
<protein>
    <submittedName>
        <fullName evidence="9">Methyl-accepting chemotaxis protein</fullName>
    </submittedName>
</protein>
<evidence type="ECO:0000313" key="9">
    <source>
        <dbReference type="EMBL" id="GAA5162059.1"/>
    </source>
</evidence>
<feature type="coiled-coil region" evidence="4">
    <location>
        <begin position="243"/>
        <end position="270"/>
    </location>
</feature>
<dbReference type="EMBL" id="BAABLD010000005">
    <property type="protein sequence ID" value="GAA5162059.1"/>
    <property type="molecule type" value="Genomic_DNA"/>
</dbReference>
<keyword evidence="6" id="KW-1133">Transmembrane helix</keyword>
<dbReference type="PROSITE" id="PS50111">
    <property type="entry name" value="CHEMOTAXIS_TRANSDUC_2"/>
    <property type="match status" value="1"/>
</dbReference>
<evidence type="ECO:0000256" key="5">
    <source>
        <dbReference type="SAM" id="MobiDB-lite"/>
    </source>
</evidence>
<evidence type="ECO:0000256" key="4">
    <source>
        <dbReference type="SAM" id="Coils"/>
    </source>
</evidence>
<dbReference type="InterPro" id="IPR004090">
    <property type="entry name" value="Chemotax_Me-accpt_rcpt"/>
</dbReference>
<dbReference type="Gene3D" id="1.10.287.950">
    <property type="entry name" value="Methyl-accepting chemotaxis protein"/>
    <property type="match status" value="1"/>
</dbReference>
<dbReference type="PRINTS" id="PR00260">
    <property type="entry name" value="CHEMTRNSDUCR"/>
</dbReference>
<dbReference type="CDD" id="cd06225">
    <property type="entry name" value="HAMP"/>
    <property type="match status" value="1"/>
</dbReference>
<dbReference type="Proteomes" id="UP001500547">
    <property type="component" value="Unassembled WGS sequence"/>
</dbReference>
<dbReference type="InterPro" id="IPR003660">
    <property type="entry name" value="HAMP_dom"/>
</dbReference>
<dbReference type="PROSITE" id="PS50885">
    <property type="entry name" value="HAMP"/>
    <property type="match status" value="1"/>
</dbReference>
<keyword evidence="6" id="KW-0812">Transmembrane</keyword>
<dbReference type="Pfam" id="PF12729">
    <property type="entry name" value="4HB_MCP_1"/>
    <property type="match status" value="1"/>
</dbReference>
<dbReference type="PANTHER" id="PTHR32089:SF112">
    <property type="entry name" value="LYSOZYME-LIKE PROTEIN-RELATED"/>
    <property type="match status" value="1"/>
</dbReference>
<keyword evidence="1 3" id="KW-0807">Transducer</keyword>
<dbReference type="CDD" id="cd11386">
    <property type="entry name" value="MCP_signal"/>
    <property type="match status" value="1"/>
</dbReference>
<sequence length="536" mass="56121">MSLRKRLWLSFGLMIALVVVLGGVSLTVTRLIIAETHNVEEGKARSDLAAAIRLKAMRQTLLATQIAGASAGSVEIIDGSRQELVAATAADVDALGKMLTDPQSAELMQAMDSARASYSSAIERVVDMAKQGDQAGAQRSLSAEVGARWSRYERAIDALVAAQDEFAKQSSEDAARFEKIGSIVMLAGILAAAAIAMFSAGVVVRSIMNLMGGEPEDAVQVVRQIAQGDLTRRAQATRPDSLIGQLEQMRQNLNATLQELSARARELNDHARGMSGAAEQMASAASNESDAASRMAATMQQMTVSITHVSDGAGSAAQTVSEAGDVATRGSKVVLDLADGMATISRGVKQSAESVTELGRQSEQIRSIVGVIREIADQTNLLALNAAIEAARAGESGRGFAVVADEVRKLAERTGKSTQDIAAMIEAIQGNVDSVVVAMSKNAQDVSQGEVLAVEAGKSMGEIRDAMTNVVDIVSSISHATRENSSASQDVARTVEQIARLSEDNSGAAGKVADTARQLNGVAGNINQAISRFRTA</sequence>
<dbReference type="InterPro" id="IPR024478">
    <property type="entry name" value="HlyB_4HB_MCP"/>
</dbReference>
<accession>A0ABP9QHM1</accession>
<evidence type="ECO:0000259" key="8">
    <source>
        <dbReference type="PROSITE" id="PS50885"/>
    </source>
</evidence>
<keyword evidence="6" id="KW-0472">Membrane</keyword>
<evidence type="ECO:0000256" key="1">
    <source>
        <dbReference type="ARBA" id="ARBA00023224"/>
    </source>
</evidence>
<comment type="similarity">
    <text evidence="2">Belongs to the methyl-accepting chemotaxis (MCP) protein family.</text>
</comment>
<feature type="domain" description="HAMP" evidence="8">
    <location>
        <begin position="219"/>
        <end position="265"/>
    </location>
</feature>
<evidence type="ECO:0000259" key="7">
    <source>
        <dbReference type="PROSITE" id="PS50111"/>
    </source>
</evidence>
<keyword evidence="10" id="KW-1185">Reference proteome</keyword>
<keyword evidence="4" id="KW-0175">Coiled coil</keyword>
<evidence type="ECO:0000256" key="3">
    <source>
        <dbReference type="PROSITE-ProRule" id="PRU00284"/>
    </source>
</evidence>
<dbReference type="Pfam" id="PF00015">
    <property type="entry name" value="MCPsignal"/>
    <property type="match status" value="1"/>
</dbReference>
<comment type="caution">
    <text evidence="9">The sequence shown here is derived from an EMBL/GenBank/DDBJ whole genome shotgun (WGS) entry which is preliminary data.</text>
</comment>
<proteinExistence type="inferred from homology"/>